<feature type="domain" description="F5/8 type C" evidence="2">
    <location>
        <begin position="773"/>
        <end position="926"/>
    </location>
</feature>
<evidence type="ECO:0000259" key="2">
    <source>
        <dbReference type="PROSITE" id="PS50022"/>
    </source>
</evidence>
<proteinExistence type="predicted"/>
<reference evidence="4 5" key="1">
    <citation type="submission" date="2018-01" db="EMBL/GenBank/DDBJ databases">
        <title>Complete genome sequence of Flavivirga eckloniae ECD14 isolated from seaweed Ecklonia cava.</title>
        <authorList>
            <person name="Lee J.H."/>
            <person name="Baik K.S."/>
            <person name="Seong C.N."/>
        </authorList>
    </citation>
    <scope>NUCLEOTIDE SEQUENCE [LARGE SCALE GENOMIC DNA]</scope>
    <source>
        <strain evidence="4 5">ECD14</strain>
    </source>
</reference>
<evidence type="ECO:0000256" key="1">
    <source>
        <dbReference type="ARBA" id="ARBA00022729"/>
    </source>
</evidence>
<dbReference type="Gene3D" id="3.20.20.80">
    <property type="entry name" value="Glycosidases"/>
    <property type="match status" value="1"/>
</dbReference>
<organism evidence="4 5">
    <name type="scientific">Flavivirga eckloniae</name>
    <dbReference type="NCBI Taxonomy" id="1803846"/>
    <lineage>
        <taxon>Bacteria</taxon>
        <taxon>Pseudomonadati</taxon>
        <taxon>Bacteroidota</taxon>
        <taxon>Flavobacteriia</taxon>
        <taxon>Flavobacteriales</taxon>
        <taxon>Flavobacteriaceae</taxon>
        <taxon>Flavivirga</taxon>
    </lineage>
</organism>
<evidence type="ECO:0000313" key="4">
    <source>
        <dbReference type="EMBL" id="AUP79572.1"/>
    </source>
</evidence>
<dbReference type="GO" id="GO:0033925">
    <property type="term" value="F:mannosyl-glycoprotein endo-beta-N-acetylglucosaminidase activity"/>
    <property type="evidence" value="ECO:0007669"/>
    <property type="project" value="InterPro"/>
</dbReference>
<dbReference type="AlphaFoldDB" id="A0A2K9PR76"/>
<dbReference type="InterPro" id="IPR005201">
    <property type="entry name" value="TIM_ENGase"/>
</dbReference>
<dbReference type="InterPro" id="IPR032979">
    <property type="entry name" value="ENGase"/>
</dbReference>
<dbReference type="SMART" id="SM00089">
    <property type="entry name" value="PKD"/>
    <property type="match status" value="2"/>
</dbReference>
<dbReference type="GO" id="GO:0005829">
    <property type="term" value="C:cytosol"/>
    <property type="evidence" value="ECO:0007669"/>
    <property type="project" value="UniProtKB-SubCell"/>
</dbReference>
<protein>
    <submittedName>
        <fullName evidence="4">Uncharacterized protein</fullName>
    </submittedName>
</protein>
<dbReference type="InterPro" id="IPR000421">
    <property type="entry name" value="FA58C"/>
</dbReference>
<dbReference type="NCBIfam" id="TIGR04183">
    <property type="entry name" value="Por_Secre_tail"/>
    <property type="match status" value="1"/>
</dbReference>
<dbReference type="EMBL" id="CP025791">
    <property type="protein sequence ID" value="AUP79572.1"/>
    <property type="molecule type" value="Genomic_DNA"/>
</dbReference>
<dbReference type="RefSeq" id="WP_102756226.1">
    <property type="nucleotide sequence ID" value="NZ_CP025791.1"/>
</dbReference>
<gene>
    <name evidence="4" type="ORF">C1H87_12985</name>
</gene>
<dbReference type="PANTHER" id="PTHR13246">
    <property type="entry name" value="ENDO BETA N-ACETYLGLUCOSAMINIDASE"/>
    <property type="match status" value="1"/>
</dbReference>
<dbReference type="Pfam" id="PF03644">
    <property type="entry name" value="Glyco_hydro_85"/>
    <property type="match status" value="1"/>
</dbReference>
<dbReference type="Pfam" id="PF18962">
    <property type="entry name" value="Por_Secre_tail"/>
    <property type="match status" value="1"/>
</dbReference>
<dbReference type="Proteomes" id="UP000235826">
    <property type="component" value="Chromosome"/>
</dbReference>
<dbReference type="Pfam" id="PF00801">
    <property type="entry name" value="PKD"/>
    <property type="match status" value="1"/>
</dbReference>
<dbReference type="PROSITE" id="PS50022">
    <property type="entry name" value="FA58C_3"/>
    <property type="match status" value="1"/>
</dbReference>
<dbReference type="SUPFAM" id="SSF49299">
    <property type="entry name" value="PKD domain"/>
    <property type="match status" value="2"/>
</dbReference>
<dbReference type="KEGG" id="fek:C1H87_12985"/>
<dbReference type="CDD" id="cd00146">
    <property type="entry name" value="PKD"/>
    <property type="match status" value="2"/>
</dbReference>
<feature type="domain" description="PKD" evidence="3">
    <location>
        <begin position="684"/>
        <end position="755"/>
    </location>
</feature>
<dbReference type="Gene3D" id="2.60.40.10">
    <property type="entry name" value="Immunoglobulins"/>
    <property type="match status" value="2"/>
</dbReference>
<dbReference type="SUPFAM" id="SSF49785">
    <property type="entry name" value="Galactose-binding domain-like"/>
    <property type="match status" value="1"/>
</dbReference>
<sequence>MKLNTRKSPKLKPAPSTQFTKPLFKTKLLKLLVITLIAIKCSVAYSQTIGDAPPFVLTVDQLKNWTTTGSTANATNISNVSLATRFTQTDSQLNRTLNNNMEIIWAPDGMSHLANYLEEQSKFNLYNFTHWSYIDKIIWFGGTSSETVLIPSAPWVNTAHKNGVKVYGNIFFAPNAFGGNDTVVSNFLEKDSGGNFIAAQKLKDISTYYKFDGWFINMETSTTNANGLLMREFVEELKSILPADQEIIWYDAMLINGNVSWQNELNSNNSTFFQDGSTRVSDAMFTNFWWTGSSKPNVSKTTAQILGRSEFDVYTGVDLWPGRNQTAFQIGGNAWMEGLHSSGKNPITSLGLFVPNAFFQNSTYSNFNSTDNETERARFYATERHFFGGLDQNPNGTDFSGFKGISNWVPATSTITSLPFETSFNTGHGRLFATNGVQTTKDWHDIAKQDILPTWQFALQGNSSLTTTFDFTKAYNGGTSLHVEGTIANSSSTKLKLYKTKLNVGAQTKIDVTYSLGNIGNTYMDVILVFSDDPNTVVTRSIGSSTSSSWNIKTIDLSTFNGRELAMVGFQFSSTTTVNNYEINIGELKIFNGTAGDNNPPIAGFNADATSVKTGSSVNFSSGSSTGAVSWSWSFPGGTPSTSTDENPSITYNTVGNYNVELTVTNANGSDTETKTSYISVDSNPIAQFSASATSISTGNAVTFTNSSVNATSYSWSFPGGTPSTSTAENPSVTYNSAGLFEVILTAINNSGSDVITKTRLIGVVNNTDIDHTDPAGSGVITARAEINANESKEKAFDNLDSAGPGGSGQNSTWSKWLDNGGIPSVSNPSWIQIQLPASKIVRTLTIMSANGSGRFPEDFALLGSNDGINYDVLESWENEPFVNHFVKKTLPFNNTKAYSYYKLEIYKNEADVSLTEITEIELKGPVNSLSINDVSSGNTQITAYPNPTENSITLKGSLPENTTVEIFNMFGKSVSTPLKIDSNNPTIPLKDVTSGVYILKLNGQNGFTANKKIVIK</sequence>
<accession>A0A2K9PR76</accession>
<dbReference type="InterPro" id="IPR000601">
    <property type="entry name" value="PKD_dom"/>
</dbReference>
<dbReference type="PROSITE" id="PS50093">
    <property type="entry name" value="PKD"/>
    <property type="match status" value="2"/>
</dbReference>
<name>A0A2K9PR76_9FLAO</name>
<evidence type="ECO:0000313" key="5">
    <source>
        <dbReference type="Proteomes" id="UP000235826"/>
    </source>
</evidence>
<dbReference type="InterPro" id="IPR035986">
    <property type="entry name" value="PKD_dom_sf"/>
</dbReference>
<dbReference type="InterPro" id="IPR013783">
    <property type="entry name" value="Ig-like_fold"/>
</dbReference>
<dbReference type="OrthoDB" id="1037816at2"/>
<keyword evidence="5" id="KW-1185">Reference proteome</keyword>
<keyword evidence="1" id="KW-0732">Signal</keyword>
<evidence type="ECO:0000259" key="3">
    <source>
        <dbReference type="PROSITE" id="PS50093"/>
    </source>
</evidence>
<feature type="domain" description="PKD" evidence="3">
    <location>
        <begin position="601"/>
        <end position="686"/>
    </location>
</feature>
<dbReference type="Gene3D" id="2.60.120.260">
    <property type="entry name" value="Galactose-binding domain-like"/>
    <property type="match status" value="2"/>
</dbReference>
<dbReference type="Pfam" id="PF18911">
    <property type="entry name" value="PKD_4"/>
    <property type="match status" value="1"/>
</dbReference>
<dbReference type="InterPro" id="IPR026444">
    <property type="entry name" value="Secre_tail"/>
</dbReference>
<dbReference type="PANTHER" id="PTHR13246:SF1">
    <property type="entry name" value="CYTOSOLIC ENDO-BETA-N-ACETYLGLUCOSAMINIDASE"/>
    <property type="match status" value="1"/>
</dbReference>
<dbReference type="InterPro" id="IPR022409">
    <property type="entry name" value="PKD/Chitinase_dom"/>
</dbReference>
<dbReference type="InterPro" id="IPR008979">
    <property type="entry name" value="Galactose-bd-like_sf"/>
</dbReference>